<dbReference type="PANTHER" id="PTHR23092:SF15">
    <property type="entry name" value="INACTIVE NON-CANONICAL POLY(A) RNA POLYMERASE PROTEIN TRF4-2-RELATED"/>
    <property type="match status" value="1"/>
</dbReference>
<dbReference type="GeneID" id="19114861"/>
<dbReference type="InterPro" id="IPR043519">
    <property type="entry name" value="NT_sf"/>
</dbReference>
<sequence>RDSYRPSGGADRRGDQDRYETGHRATRAPDHYQQPGYSTYAPSRRRHLGPKSNDGPHQRQANGFNGQRRFVARPAHTRDLLTAPRRETTPEQLQGMNAYGQERFHEVDSSSDEDDDGEVDLIDLTNGSFDEIADQAANDDAESQLPRKRVKLNATVADDVPKWSNPDPYTALPPPETLGAPKKDIVEVIRKARNEAKATSSNKNEIQDNVDFISFDLDFTGDSGLERTSMAVDLVAGMVKESRTRKRKRQAHQGKLLGDIIDEWEPNETDPTPWCRSAPARHGNAGLRLHKEICDFFNYVQPKNFEEEARRDLISRVERAILTSNIAGSHGTKIHCFGSFAAGLYLPTADMDLVAISSTFQQQGLRTVGQSGTQMHRLSAHLTRSGVAAAGSVQVVLHAKVPIVKFIDKKTGIKVDISFENRTGIVANKTFQEWKVLYPAMPAIVVLIKQLLAMRGLNEVFSGGIGGFTTICLVVSMMQHMPELQSGSMDPNLHYGELLMNFLDLYGNRFDIRHVGIELSPPRYFDKQREPMPKQNGQRLTVVDPNNSQNDISGGSREIESVLDCFRQAYALLENRLEDVEEGEDHRSILECVWGGNYTSFEAQREKLGKL</sequence>
<feature type="non-terminal residue" evidence="8">
    <location>
        <position position="1"/>
    </location>
</feature>
<feature type="compositionally biased region" description="Basic and acidic residues" evidence="5">
    <location>
        <begin position="76"/>
        <end position="89"/>
    </location>
</feature>
<keyword evidence="9" id="KW-1185">Reference proteome</keyword>
<evidence type="ECO:0000259" key="6">
    <source>
        <dbReference type="Pfam" id="PF03828"/>
    </source>
</evidence>
<dbReference type="Gene3D" id="1.10.1410.10">
    <property type="match status" value="1"/>
</dbReference>
<keyword evidence="3" id="KW-0479">Metal-binding</keyword>
<dbReference type="OrthoDB" id="273917at2759"/>
<accession>M2MNJ1</accession>
<dbReference type="HOGENOM" id="CLU_013572_2_0_1"/>
<dbReference type="KEGG" id="bcom:BAUCODRAFT_49110"/>
<keyword evidence="4" id="KW-0460">Magnesium</keyword>
<dbReference type="GO" id="GO:0005730">
    <property type="term" value="C:nucleolus"/>
    <property type="evidence" value="ECO:0007669"/>
    <property type="project" value="TreeGrafter"/>
</dbReference>
<dbReference type="Gene3D" id="3.30.460.10">
    <property type="entry name" value="Beta Polymerase, domain 2"/>
    <property type="match status" value="1"/>
</dbReference>
<dbReference type="PANTHER" id="PTHR23092">
    <property type="entry name" value="POLY(A) RNA POLYMERASE"/>
    <property type="match status" value="1"/>
</dbReference>
<dbReference type="GO" id="GO:0043634">
    <property type="term" value="P:polyadenylation-dependent ncRNA catabolic process"/>
    <property type="evidence" value="ECO:0007669"/>
    <property type="project" value="TreeGrafter"/>
</dbReference>
<feature type="region of interest" description="Disordered" evidence="5">
    <location>
        <begin position="1"/>
        <end position="92"/>
    </location>
</feature>
<evidence type="ECO:0000256" key="4">
    <source>
        <dbReference type="ARBA" id="ARBA00022842"/>
    </source>
</evidence>
<dbReference type="SUPFAM" id="SSF81301">
    <property type="entry name" value="Nucleotidyltransferase"/>
    <property type="match status" value="1"/>
</dbReference>
<dbReference type="GO" id="GO:0031123">
    <property type="term" value="P:RNA 3'-end processing"/>
    <property type="evidence" value="ECO:0007669"/>
    <property type="project" value="TreeGrafter"/>
</dbReference>
<evidence type="ECO:0000313" key="8">
    <source>
        <dbReference type="EMBL" id="EMC93008.1"/>
    </source>
</evidence>
<dbReference type="InterPro" id="IPR054708">
    <property type="entry name" value="MTPAP-like_central"/>
</dbReference>
<proteinExistence type="inferred from homology"/>
<reference evidence="8 9" key="1">
    <citation type="journal article" date="2012" name="PLoS Pathog.">
        <title>Diverse lifestyles and strategies of plant pathogenesis encoded in the genomes of eighteen Dothideomycetes fungi.</title>
        <authorList>
            <person name="Ohm R.A."/>
            <person name="Feau N."/>
            <person name="Henrissat B."/>
            <person name="Schoch C.L."/>
            <person name="Horwitz B.A."/>
            <person name="Barry K.W."/>
            <person name="Condon B.J."/>
            <person name="Copeland A.C."/>
            <person name="Dhillon B."/>
            <person name="Glaser F."/>
            <person name="Hesse C.N."/>
            <person name="Kosti I."/>
            <person name="LaButti K."/>
            <person name="Lindquist E.A."/>
            <person name="Lucas S."/>
            <person name="Salamov A.A."/>
            <person name="Bradshaw R.E."/>
            <person name="Ciuffetti L."/>
            <person name="Hamelin R.C."/>
            <person name="Kema G.H.J."/>
            <person name="Lawrence C."/>
            <person name="Scott J.A."/>
            <person name="Spatafora J.W."/>
            <person name="Turgeon B.G."/>
            <person name="de Wit P.J.G.M."/>
            <person name="Zhong S."/>
            <person name="Goodwin S.B."/>
            <person name="Grigoriev I.V."/>
        </authorList>
    </citation>
    <scope>NUCLEOTIDE SEQUENCE [LARGE SCALE GENOMIC DNA]</scope>
    <source>
        <strain evidence="8 9">UAMH 10762</strain>
    </source>
</reference>
<dbReference type="Proteomes" id="UP000011761">
    <property type="component" value="Unassembled WGS sequence"/>
</dbReference>
<evidence type="ECO:0000256" key="5">
    <source>
        <dbReference type="SAM" id="MobiDB-lite"/>
    </source>
</evidence>
<dbReference type="EC" id="2.7.7.19" evidence="2"/>
<evidence type="ECO:0000313" key="9">
    <source>
        <dbReference type="Proteomes" id="UP000011761"/>
    </source>
</evidence>
<dbReference type="Pfam" id="PF03828">
    <property type="entry name" value="PAP_assoc"/>
    <property type="match status" value="1"/>
</dbReference>
<feature type="non-terminal residue" evidence="8">
    <location>
        <position position="611"/>
    </location>
</feature>
<comment type="similarity">
    <text evidence="1">Belongs to the DNA polymerase type-B-like family.</text>
</comment>
<name>M2MNJ1_BAUPA</name>
<dbReference type="SUPFAM" id="SSF81631">
    <property type="entry name" value="PAP/OAS1 substrate-binding domain"/>
    <property type="match status" value="1"/>
</dbReference>
<dbReference type="GO" id="GO:0031499">
    <property type="term" value="C:TRAMP complex"/>
    <property type="evidence" value="ECO:0007669"/>
    <property type="project" value="TreeGrafter"/>
</dbReference>
<dbReference type="InterPro" id="IPR045862">
    <property type="entry name" value="Trf4-like"/>
</dbReference>
<feature type="domain" description="Poly(A) RNA polymerase mitochondrial-like central palm" evidence="7">
    <location>
        <begin position="289"/>
        <end position="431"/>
    </location>
</feature>
<dbReference type="GO" id="GO:0010605">
    <property type="term" value="P:negative regulation of macromolecule metabolic process"/>
    <property type="evidence" value="ECO:0007669"/>
    <property type="project" value="UniProtKB-ARBA"/>
</dbReference>
<organism evidence="8 9">
    <name type="scientific">Baudoinia panamericana (strain UAMH 10762)</name>
    <name type="common">Angels' share fungus</name>
    <name type="synonym">Baudoinia compniacensis (strain UAMH 10762)</name>
    <dbReference type="NCBI Taxonomy" id="717646"/>
    <lineage>
        <taxon>Eukaryota</taxon>
        <taxon>Fungi</taxon>
        <taxon>Dikarya</taxon>
        <taxon>Ascomycota</taxon>
        <taxon>Pezizomycotina</taxon>
        <taxon>Dothideomycetes</taxon>
        <taxon>Dothideomycetidae</taxon>
        <taxon>Mycosphaerellales</taxon>
        <taxon>Teratosphaeriaceae</taxon>
        <taxon>Baudoinia</taxon>
    </lineage>
</organism>
<protein>
    <recommendedName>
        <fullName evidence="2">polynucleotide adenylyltransferase</fullName>
        <ecNumber evidence="2">2.7.7.19</ecNumber>
    </recommendedName>
</protein>
<gene>
    <name evidence="8" type="ORF">BAUCODRAFT_49110</name>
</gene>
<evidence type="ECO:0000256" key="2">
    <source>
        <dbReference type="ARBA" id="ARBA00012388"/>
    </source>
</evidence>
<dbReference type="InterPro" id="IPR002058">
    <property type="entry name" value="PAP_assoc"/>
</dbReference>
<dbReference type="GO" id="GO:1990817">
    <property type="term" value="F:poly(A) RNA polymerase activity"/>
    <property type="evidence" value="ECO:0007669"/>
    <property type="project" value="UniProtKB-EC"/>
</dbReference>
<dbReference type="AlphaFoldDB" id="M2MNJ1"/>
<feature type="compositionally biased region" description="Basic and acidic residues" evidence="5">
    <location>
        <begin position="1"/>
        <end position="30"/>
    </location>
</feature>
<evidence type="ECO:0000256" key="3">
    <source>
        <dbReference type="ARBA" id="ARBA00022723"/>
    </source>
</evidence>
<dbReference type="GO" id="GO:0003729">
    <property type="term" value="F:mRNA binding"/>
    <property type="evidence" value="ECO:0007669"/>
    <property type="project" value="TreeGrafter"/>
</dbReference>
<evidence type="ECO:0000256" key="1">
    <source>
        <dbReference type="ARBA" id="ARBA00008593"/>
    </source>
</evidence>
<dbReference type="OMA" id="IPEHHLG"/>
<dbReference type="CDD" id="cd05402">
    <property type="entry name" value="NT_PAP_TUTase"/>
    <property type="match status" value="1"/>
</dbReference>
<feature type="region of interest" description="Disordered" evidence="5">
    <location>
        <begin position="159"/>
        <end position="178"/>
    </location>
</feature>
<dbReference type="EMBL" id="KB445561">
    <property type="protein sequence ID" value="EMC93008.1"/>
    <property type="molecule type" value="Genomic_DNA"/>
</dbReference>
<feature type="domain" description="PAP-associated" evidence="6">
    <location>
        <begin position="495"/>
        <end position="550"/>
    </location>
</feature>
<dbReference type="GO" id="GO:0046872">
    <property type="term" value="F:metal ion binding"/>
    <property type="evidence" value="ECO:0007669"/>
    <property type="project" value="UniProtKB-KW"/>
</dbReference>
<dbReference type="eggNOG" id="KOG1906">
    <property type="taxonomic scope" value="Eukaryota"/>
</dbReference>
<evidence type="ECO:0000259" key="7">
    <source>
        <dbReference type="Pfam" id="PF22600"/>
    </source>
</evidence>
<dbReference type="RefSeq" id="XP_007679896.1">
    <property type="nucleotide sequence ID" value="XM_007681706.1"/>
</dbReference>
<dbReference type="Pfam" id="PF22600">
    <property type="entry name" value="MTPAP-like_central"/>
    <property type="match status" value="1"/>
</dbReference>
<dbReference type="STRING" id="717646.M2MNJ1"/>